<dbReference type="AlphaFoldDB" id="A0A4Z2H4G4"/>
<accession>A0A4Z2H4G4</accession>
<protein>
    <submittedName>
        <fullName evidence="2">Uncharacterized protein</fullName>
    </submittedName>
</protein>
<sequence>MHSFRVKNKKNKVRTPTWELGAPSHFLLFGRMSSCVYEFNTFSAASRSRLRNEGWRESEELRQVYGWQSKEFVMTTSSGTQYAHQHKHAKPTTVLMRGTTVGPRKPSKPSKLSKLLRSEKT</sequence>
<organism evidence="2 3">
    <name type="scientific">Liparis tanakae</name>
    <name type="common">Tanaka's snailfish</name>
    <dbReference type="NCBI Taxonomy" id="230148"/>
    <lineage>
        <taxon>Eukaryota</taxon>
        <taxon>Metazoa</taxon>
        <taxon>Chordata</taxon>
        <taxon>Craniata</taxon>
        <taxon>Vertebrata</taxon>
        <taxon>Euteleostomi</taxon>
        <taxon>Actinopterygii</taxon>
        <taxon>Neopterygii</taxon>
        <taxon>Teleostei</taxon>
        <taxon>Neoteleostei</taxon>
        <taxon>Acanthomorphata</taxon>
        <taxon>Eupercaria</taxon>
        <taxon>Perciformes</taxon>
        <taxon>Cottioidei</taxon>
        <taxon>Cottales</taxon>
        <taxon>Liparidae</taxon>
        <taxon>Liparis</taxon>
    </lineage>
</organism>
<feature type="region of interest" description="Disordered" evidence="1">
    <location>
        <begin position="97"/>
        <end position="121"/>
    </location>
</feature>
<gene>
    <name evidence="2" type="ORF">EYF80_029122</name>
</gene>
<evidence type="ECO:0000313" key="3">
    <source>
        <dbReference type="Proteomes" id="UP000314294"/>
    </source>
</evidence>
<reference evidence="2 3" key="1">
    <citation type="submission" date="2019-03" db="EMBL/GenBank/DDBJ databases">
        <title>First draft genome of Liparis tanakae, snailfish: a comprehensive survey of snailfish specific genes.</title>
        <authorList>
            <person name="Kim W."/>
            <person name="Song I."/>
            <person name="Jeong J.-H."/>
            <person name="Kim D."/>
            <person name="Kim S."/>
            <person name="Ryu S."/>
            <person name="Song J.Y."/>
            <person name="Lee S.K."/>
        </authorList>
    </citation>
    <scope>NUCLEOTIDE SEQUENCE [LARGE SCALE GENOMIC DNA]</scope>
    <source>
        <tissue evidence="2">Muscle</tissue>
    </source>
</reference>
<proteinExistence type="predicted"/>
<comment type="caution">
    <text evidence="2">The sequence shown here is derived from an EMBL/GenBank/DDBJ whole genome shotgun (WGS) entry which is preliminary data.</text>
</comment>
<evidence type="ECO:0000256" key="1">
    <source>
        <dbReference type="SAM" id="MobiDB-lite"/>
    </source>
</evidence>
<keyword evidence="3" id="KW-1185">Reference proteome</keyword>
<dbReference type="Proteomes" id="UP000314294">
    <property type="component" value="Unassembled WGS sequence"/>
</dbReference>
<dbReference type="EMBL" id="SRLO01000330">
    <property type="protein sequence ID" value="TNN60649.1"/>
    <property type="molecule type" value="Genomic_DNA"/>
</dbReference>
<name>A0A4Z2H4G4_9TELE</name>
<evidence type="ECO:0000313" key="2">
    <source>
        <dbReference type="EMBL" id="TNN60649.1"/>
    </source>
</evidence>